<dbReference type="GO" id="GO:0005737">
    <property type="term" value="C:cytoplasm"/>
    <property type="evidence" value="ECO:0007669"/>
    <property type="project" value="TreeGrafter"/>
</dbReference>
<organism evidence="2 3">
    <name type="scientific">Naegleria lovaniensis</name>
    <name type="common">Amoeba</name>
    <dbReference type="NCBI Taxonomy" id="51637"/>
    <lineage>
        <taxon>Eukaryota</taxon>
        <taxon>Discoba</taxon>
        <taxon>Heterolobosea</taxon>
        <taxon>Tetramitia</taxon>
        <taxon>Eutetramitia</taxon>
        <taxon>Vahlkampfiidae</taxon>
        <taxon>Naegleria</taxon>
    </lineage>
</organism>
<evidence type="ECO:0000259" key="1">
    <source>
        <dbReference type="PROSITE" id="PS50206"/>
    </source>
</evidence>
<proteinExistence type="predicted"/>
<comment type="caution">
    <text evidence="2">The sequence shown here is derived from an EMBL/GenBank/DDBJ whole genome shotgun (WGS) entry which is preliminary data.</text>
</comment>
<dbReference type="InterPro" id="IPR001763">
    <property type="entry name" value="Rhodanese-like_dom"/>
</dbReference>
<dbReference type="Proteomes" id="UP000816034">
    <property type="component" value="Unassembled WGS sequence"/>
</dbReference>
<sequence>MSSEAGVSFIEAKQLADLIKTKPQSLMIIDVRDADFEGGNIKSAQNIPYFDEQRATELALRVYQHNSQQPQLNLQTRAKQLLNELHAGNGGVTKYNTVGADDDRVYQVIFNCYYCRMRGPTAAKLFQTVLQEVYNNQANNNTTPVLMPDVKFVKGGWSAWKKLYKNDPALCDNAKQLDKFIKAVRK</sequence>
<name>A0AA88KL75_NAELO</name>
<dbReference type="GO" id="GO:0004725">
    <property type="term" value="F:protein tyrosine phosphatase activity"/>
    <property type="evidence" value="ECO:0007669"/>
    <property type="project" value="TreeGrafter"/>
</dbReference>
<dbReference type="AlphaFoldDB" id="A0AA88KL75"/>
<evidence type="ECO:0000313" key="2">
    <source>
        <dbReference type="EMBL" id="KAG2387550.1"/>
    </source>
</evidence>
<keyword evidence="3" id="KW-1185">Reference proteome</keyword>
<dbReference type="EMBL" id="PYSW02000012">
    <property type="protein sequence ID" value="KAG2387550.1"/>
    <property type="molecule type" value="Genomic_DNA"/>
</dbReference>
<dbReference type="PROSITE" id="PS50206">
    <property type="entry name" value="RHODANESE_3"/>
    <property type="match status" value="1"/>
</dbReference>
<feature type="domain" description="Rhodanese" evidence="1">
    <location>
        <begin position="22"/>
        <end position="165"/>
    </location>
</feature>
<dbReference type="RefSeq" id="XP_044551542.1">
    <property type="nucleotide sequence ID" value="XM_044687094.1"/>
</dbReference>
<dbReference type="PANTHER" id="PTHR10828">
    <property type="entry name" value="M-PHASE INDUCER PHOSPHATASE DUAL SPECIFICITY PHOSPHATASE CDC25"/>
    <property type="match status" value="1"/>
</dbReference>
<dbReference type="SUPFAM" id="SSF52821">
    <property type="entry name" value="Rhodanese/Cell cycle control phosphatase"/>
    <property type="match status" value="1"/>
</dbReference>
<dbReference type="GO" id="GO:0005634">
    <property type="term" value="C:nucleus"/>
    <property type="evidence" value="ECO:0007669"/>
    <property type="project" value="TreeGrafter"/>
</dbReference>
<dbReference type="GeneID" id="68093600"/>
<dbReference type="InterPro" id="IPR036873">
    <property type="entry name" value="Rhodanese-like_dom_sf"/>
</dbReference>
<reference evidence="2 3" key="1">
    <citation type="journal article" date="2018" name="BMC Genomics">
        <title>The genome of Naegleria lovaniensis, the basis for a comparative approach to unravel pathogenicity factors of the human pathogenic amoeba N. fowleri.</title>
        <authorList>
            <person name="Liechti N."/>
            <person name="Schurch N."/>
            <person name="Bruggmann R."/>
            <person name="Wittwer M."/>
        </authorList>
    </citation>
    <scope>NUCLEOTIDE SEQUENCE [LARGE SCALE GENOMIC DNA]</scope>
    <source>
        <strain evidence="2 3">ATCC 30569</strain>
    </source>
</reference>
<dbReference type="Gene3D" id="3.40.250.10">
    <property type="entry name" value="Rhodanese-like domain"/>
    <property type="match status" value="1"/>
</dbReference>
<dbReference type="SMART" id="SM00450">
    <property type="entry name" value="RHOD"/>
    <property type="match status" value="1"/>
</dbReference>
<dbReference type="PANTHER" id="PTHR10828:SF38">
    <property type="entry name" value="ARSENICAL-RESISTANCE PROTEIN 2-RELATED"/>
    <property type="match status" value="1"/>
</dbReference>
<protein>
    <recommendedName>
        <fullName evidence="1">Rhodanese domain-containing protein</fullName>
    </recommendedName>
</protein>
<evidence type="ECO:0000313" key="3">
    <source>
        <dbReference type="Proteomes" id="UP000816034"/>
    </source>
</evidence>
<gene>
    <name evidence="2" type="ORF">C9374_001144</name>
</gene>
<dbReference type="Pfam" id="PF00581">
    <property type="entry name" value="Rhodanese"/>
    <property type="match status" value="1"/>
</dbReference>
<accession>A0AA88KL75</accession>